<sequence length="366" mass="42822">MSDIDLDSYYEALGVKTPEEILKDWERTSPPRKFGDNSEEIQYNGYVRNQLAEKLVALYLKDLGSILKKTYIAQKKSHVALVQRFEEEVFNTCPFHSDVTPSDALLCDRIRDAAKPKLQCYPGRSEWKKWKNAIECINLKKTILFCVDLEAYERDTNIVTEIGITIYDPRENFDHSVLPLTRSFHFCVEEAYDLRNGRFVDDAKDNFIFDDSQILPLDEVVELVQNLIDKYLIPHNRAEHSWKRALVGHGISGDISWLESLDIRLPNNVQTLDTQKLFENMYGRQSSLKRLLNLCRIPHSYLHNAGNDSYYTLQLLLSMCDIGTRIKLDLDNWHHVRRLEENLYCVEQLEKQGKRKRNRGNNFSQR</sequence>
<dbReference type="EMBL" id="CR382123">
    <property type="protein sequence ID" value="CAH01101.1"/>
    <property type="molecule type" value="Genomic_DNA"/>
</dbReference>
<dbReference type="InterPro" id="IPR036397">
    <property type="entry name" value="RNaseH_sf"/>
</dbReference>
<dbReference type="GO" id="GO:0005634">
    <property type="term" value="C:nucleus"/>
    <property type="evidence" value="ECO:0007669"/>
    <property type="project" value="TreeGrafter"/>
</dbReference>
<protein>
    <submittedName>
        <fullName evidence="2">KLLA0C01232p</fullName>
    </submittedName>
</protein>
<evidence type="ECO:0000313" key="2">
    <source>
        <dbReference type="EMBL" id="CAH01101.1"/>
    </source>
</evidence>
<dbReference type="AlphaFoldDB" id="Q6CUY9"/>
<dbReference type="InterPro" id="IPR012337">
    <property type="entry name" value="RNaseH-like_sf"/>
</dbReference>
<dbReference type="InterPro" id="IPR040151">
    <property type="entry name" value="Gfd2/YDR514C-like"/>
</dbReference>
<gene>
    <name evidence="2" type="ORF">KLLA0_C01232g</name>
</gene>
<accession>Q6CUY9</accession>
<dbReference type="RefSeq" id="XP_452250.1">
    <property type="nucleotide sequence ID" value="XM_452250.1"/>
</dbReference>
<dbReference type="GeneID" id="2892311"/>
<dbReference type="InterPro" id="IPR048519">
    <property type="entry name" value="Gfd2/YDR514C-like_C"/>
</dbReference>
<dbReference type="SUPFAM" id="SSF53098">
    <property type="entry name" value="Ribonuclease H-like"/>
    <property type="match status" value="1"/>
</dbReference>
<dbReference type="PANTHER" id="PTHR28083">
    <property type="entry name" value="GOOD FOR FULL DBP5 ACTIVITY PROTEIN 2"/>
    <property type="match status" value="1"/>
</dbReference>
<dbReference type="GO" id="GO:0003676">
    <property type="term" value="F:nucleic acid binding"/>
    <property type="evidence" value="ECO:0007669"/>
    <property type="project" value="InterPro"/>
</dbReference>
<dbReference type="InParanoid" id="Q6CUY9"/>
<reference evidence="2 3" key="1">
    <citation type="journal article" date="2004" name="Nature">
        <title>Genome evolution in yeasts.</title>
        <authorList>
            <consortium name="Genolevures"/>
            <person name="Dujon B."/>
            <person name="Sherman D."/>
            <person name="Fischer G."/>
            <person name="Durrens P."/>
            <person name="Casaregola S."/>
            <person name="Lafontaine I."/>
            <person name="de Montigny J."/>
            <person name="Marck C."/>
            <person name="Neuveglise C."/>
            <person name="Talla E."/>
            <person name="Goffard N."/>
            <person name="Frangeul L."/>
            <person name="Aigle M."/>
            <person name="Anthouard V."/>
            <person name="Babour A."/>
            <person name="Barbe V."/>
            <person name="Barnay S."/>
            <person name="Blanchin S."/>
            <person name="Beckerich J.M."/>
            <person name="Beyne E."/>
            <person name="Bleykasten C."/>
            <person name="Boisrame A."/>
            <person name="Boyer J."/>
            <person name="Cattolico L."/>
            <person name="Confanioleri F."/>
            <person name="de Daruvar A."/>
            <person name="Despons L."/>
            <person name="Fabre E."/>
            <person name="Fairhead C."/>
            <person name="Ferry-Dumazet H."/>
            <person name="Groppi A."/>
            <person name="Hantraye F."/>
            <person name="Hennequin C."/>
            <person name="Jauniaux N."/>
            <person name="Joyet P."/>
            <person name="Kachouri R."/>
            <person name="Kerrest A."/>
            <person name="Koszul R."/>
            <person name="Lemaire M."/>
            <person name="Lesur I."/>
            <person name="Ma L."/>
            <person name="Muller H."/>
            <person name="Nicaud J.M."/>
            <person name="Nikolski M."/>
            <person name="Oztas S."/>
            <person name="Ozier-Kalogeropoulos O."/>
            <person name="Pellenz S."/>
            <person name="Potier S."/>
            <person name="Richard G.F."/>
            <person name="Straub M.L."/>
            <person name="Suleau A."/>
            <person name="Swennene D."/>
            <person name="Tekaia F."/>
            <person name="Wesolowski-Louvel M."/>
            <person name="Westhof E."/>
            <person name="Wirth B."/>
            <person name="Zeniou-Meyer M."/>
            <person name="Zivanovic I."/>
            <person name="Bolotin-Fukuhara M."/>
            <person name="Thierry A."/>
            <person name="Bouchier C."/>
            <person name="Caudron B."/>
            <person name="Scarpelli C."/>
            <person name="Gaillardin C."/>
            <person name="Weissenbach J."/>
            <person name="Wincker P."/>
            <person name="Souciet J.L."/>
        </authorList>
    </citation>
    <scope>NUCLEOTIDE SEQUENCE [LARGE SCALE GENOMIC DNA]</scope>
    <source>
        <strain evidence="3">ATCC 8585 / CBS 2359 / DSM 70799 / NBRC 1267 / NRRL Y-1140 / WM37</strain>
    </source>
</reference>
<dbReference type="Proteomes" id="UP000000598">
    <property type="component" value="Chromosome C"/>
</dbReference>
<dbReference type="eggNOG" id="ENOG502QTQR">
    <property type="taxonomic scope" value="Eukaryota"/>
</dbReference>
<evidence type="ECO:0000313" key="3">
    <source>
        <dbReference type="Proteomes" id="UP000000598"/>
    </source>
</evidence>
<organism evidence="2 3">
    <name type="scientific">Kluyveromyces lactis (strain ATCC 8585 / CBS 2359 / DSM 70799 / NBRC 1267 / NRRL Y-1140 / WM37)</name>
    <name type="common">Yeast</name>
    <name type="synonym">Candida sphaerica</name>
    <dbReference type="NCBI Taxonomy" id="284590"/>
    <lineage>
        <taxon>Eukaryota</taxon>
        <taxon>Fungi</taxon>
        <taxon>Dikarya</taxon>
        <taxon>Ascomycota</taxon>
        <taxon>Saccharomycotina</taxon>
        <taxon>Saccharomycetes</taxon>
        <taxon>Saccharomycetales</taxon>
        <taxon>Saccharomycetaceae</taxon>
        <taxon>Kluyveromyces</taxon>
    </lineage>
</organism>
<dbReference type="Gene3D" id="3.30.420.10">
    <property type="entry name" value="Ribonuclease H-like superfamily/Ribonuclease H"/>
    <property type="match status" value="1"/>
</dbReference>
<dbReference type="Pfam" id="PF21762">
    <property type="entry name" value="DEDDh_C"/>
    <property type="match status" value="1"/>
</dbReference>
<dbReference type="KEGG" id="kla:KLLA0_C01232g"/>
<proteinExistence type="predicted"/>
<feature type="domain" description="Gfd2/YDR514C-like C-terminal" evidence="1">
    <location>
        <begin position="143"/>
        <end position="319"/>
    </location>
</feature>
<dbReference type="HOGENOM" id="CLU_756635_0_0_1"/>
<name>Q6CUY9_KLULA</name>
<dbReference type="PANTHER" id="PTHR28083:SF1">
    <property type="entry name" value="GOOD FOR FULL DBP5 ACTIVITY PROTEIN 2"/>
    <property type="match status" value="1"/>
</dbReference>
<dbReference type="PaxDb" id="284590-Q6CUY9"/>
<evidence type="ECO:0000259" key="1">
    <source>
        <dbReference type="Pfam" id="PF21762"/>
    </source>
</evidence>
<keyword evidence="3" id="KW-1185">Reference proteome</keyword>